<keyword evidence="7 9" id="KW-0624">Polysaccharide degradation</keyword>
<dbReference type="PANTHER" id="PTHR34876">
    <property type="match status" value="1"/>
</dbReference>
<dbReference type="RefSeq" id="WP_214352638.1">
    <property type="nucleotide sequence ID" value="NZ_JAHBOH010000002.1"/>
</dbReference>
<feature type="active site" evidence="8">
    <location>
        <position position="76"/>
    </location>
</feature>
<evidence type="ECO:0000256" key="6">
    <source>
        <dbReference type="ARBA" id="ARBA00023295"/>
    </source>
</evidence>
<dbReference type="PIRSF" id="PIRSF001100">
    <property type="entry name" value="Beta_cellobiohydrolase"/>
    <property type="match status" value="1"/>
</dbReference>
<gene>
    <name evidence="10" type="ORF">KIN34_14925</name>
</gene>
<dbReference type="InterPro" id="IPR001524">
    <property type="entry name" value="Glyco_hydro_6_CS"/>
</dbReference>
<evidence type="ECO:0000256" key="5">
    <source>
        <dbReference type="ARBA" id="ARBA00023277"/>
    </source>
</evidence>
<keyword evidence="6 9" id="KW-0326">Glycosidase</keyword>
<proteinExistence type="inferred from homology"/>
<comment type="caution">
    <text evidence="10">The sequence shown here is derived from an EMBL/GenBank/DDBJ whole genome shotgun (WGS) entry which is preliminary data.</text>
</comment>
<evidence type="ECO:0000256" key="1">
    <source>
        <dbReference type="ARBA" id="ARBA00022729"/>
    </source>
</evidence>
<evidence type="ECO:0000256" key="7">
    <source>
        <dbReference type="ARBA" id="ARBA00023326"/>
    </source>
</evidence>
<dbReference type="EMBL" id="JAHBOH010000002">
    <property type="protein sequence ID" value="MBT0995575.1"/>
    <property type="molecule type" value="Genomic_DNA"/>
</dbReference>
<keyword evidence="4" id="KW-1015">Disulfide bond</keyword>
<dbReference type="InterPro" id="IPR036434">
    <property type="entry name" value="Beta_cellobiohydrolase_sf"/>
</dbReference>
<dbReference type="GO" id="GO:0016787">
    <property type="term" value="F:hydrolase activity"/>
    <property type="evidence" value="ECO:0007669"/>
    <property type="project" value="UniProtKB-KW"/>
</dbReference>
<evidence type="ECO:0000256" key="3">
    <source>
        <dbReference type="ARBA" id="ARBA00023001"/>
    </source>
</evidence>
<dbReference type="PROSITE" id="PS00655">
    <property type="entry name" value="GLYCOSYL_HYDROL_F6_1"/>
    <property type="match status" value="1"/>
</dbReference>
<dbReference type="SUPFAM" id="SSF51989">
    <property type="entry name" value="Glycosyl hydrolases family 6, cellulases"/>
    <property type="match status" value="1"/>
</dbReference>
<evidence type="ECO:0000313" key="11">
    <source>
        <dbReference type="Proteomes" id="UP000722125"/>
    </source>
</evidence>
<protein>
    <recommendedName>
        <fullName evidence="9">Glucanase</fullName>
        <ecNumber evidence="9">3.2.1.-</ecNumber>
    </recommendedName>
</protein>
<dbReference type="Pfam" id="PF01341">
    <property type="entry name" value="Glyco_hydro_6"/>
    <property type="match status" value="1"/>
</dbReference>
<keyword evidence="5 9" id="KW-0119">Carbohydrate metabolism</keyword>
<dbReference type="InterPro" id="IPR016288">
    <property type="entry name" value="Beta_cellobiohydrolase"/>
</dbReference>
<evidence type="ECO:0000313" key="10">
    <source>
        <dbReference type="EMBL" id="MBT0995575.1"/>
    </source>
</evidence>
<dbReference type="PANTHER" id="PTHR34876:SF4">
    <property type="entry name" value="1,4-BETA-D-GLUCAN CELLOBIOHYDROLASE C-RELATED"/>
    <property type="match status" value="1"/>
</dbReference>
<sequence length="294" mass="31195">MDRTTQAHDAVAAARAAGRTGVATSLQVIASAPQAMWVGDWYPTASVRSTVASYVRKARAAARTPQLVLYAIPGRDCGSYSGGGLDETTYPRWVAQVALGLRDGAVGGRSQALVVLEPDSLMMDCGSAAFDARRNRLMSDATARLAATGAWVYLDAGHSNWRTASDTASRLRAAGVARARGFFTNVSNYNATSREKSYAQAVARRLAASGLGAGHRHYVVDTSRNGTASADGQWCNPRGQGLGVRPRAVQAGYQLDALLWVKHPGESDGTCNGGPGAGQWWEDVALELVRNRVR</sequence>
<evidence type="ECO:0000256" key="8">
    <source>
        <dbReference type="PROSITE-ProRule" id="PRU10056"/>
    </source>
</evidence>
<keyword evidence="2 9" id="KW-0378">Hydrolase</keyword>
<dbReference type="PRINTS" id="PR00733">
    <property type="entry name" value="GLHYDRLASE6"/>
</dbReference>
<evidence type="ECO:0000256" key="2">
    <source>
        <dbReference type="ARBA" id="ARBA00022801"/>
    </source>
</evidence>
<keyword evidence="3 9" id="KW-0136">Cellulose degradation</keyword>
<reference evidence="10 11" key="1">
    <citation type="submission" date="2021-05" db="EMBL/GenBank/DDBJ databases">
        <title>Description of Cellulomonas sp. DKR-3 sp. nov.</title>
        <authorList>
            <person name="Dahal R.H."/>
            <person name="Chaudhary D.K."/>
        </authorList>
    </citation>
    <scope>NUCLEOTIDE SEQUENCE [LARGE SCALE GENOMIC DNA]</scope>
    <source>
        <strain evidence="10 11">DKR-3</strain>
    </source>
</reference>
<dbReference type="EC" id="3.2.1.-" evidence="9"/>
<comment type="similarity">
    <text evidence="9">Belongs to the glycosyl hydrolase family 6.</text>
</comment>
<accession>A0ABS5U2F4</accession>
<name>A0ABS5U2F4_9CELL</name>
<keyword evidence="1" id="KW-0732">Signal</keyword>
<organism evidence="10 11">
    <name type="scientific">Cellulomonas fulva</name>
    <dbReference type="NCBI Taxonomy" id="2835530"/>
    <lineage>
        <taxon>Bacteria</taxon>
        <taxon>Bacillati</taxon>
        <taxon>Actinomycetota</taxon>
        <taxon>Actinomycetes</taxon>
        <taxon>Micrococcales</taxon>
        <taxon>Cellulomonadaceae</taxon>
        <taxon>Cellulomonas</taxon>
    </lineage>
</organism>
<keyword evidence="11" id="KW-1185">Reference proteome</keyword>
<evidence type="ECO:0000256" key="9">
    <source>
        <dbReference type="RuleBase" id="RU361186"/>
    </source>
</evidence>
<dbReference type="Proteomes" id="UP000722125">
    <property type="component" value="Unassembled WGS sequence"/>
</dbReference>
<dbReference type="Gene3D" id="3.20.20.40">
    <property type="entry name" value="1, 4-beta cellobiohydrolase"/>
    <property type="match status" value="1"/>
</dbReference>
<evidence type="ECO:0000256" key="4">
    <source>
        <dbReference type="ARBA" id="ARBA00023157"/>
    </source>
</evidence>